<gene>
    <name evidence="1" type="ORF">DSO57_1018751</name>
</gene>
<name>A0ACC2RVF5_9FUNG</name>
<keyword evidence="2" id="KW-1185">Reference proteome</keyword>
<dbReference type="EMBL" id="QTSX02006472">
    <property type="protein sequence ID" value="KAJ9054029.1"/>
    <property type="molecule type" value="Genomic_DNA"/>
</dbReference>
<accession>A0ACC2RVF5</accession>
<comment type="caution">
    <text evidence="1">The sequence shown here is derived from an EMBL/GenBank/DDBJ whole genome shotgun (WGS) entry which is preliminary data.</text>
</comment>
<reference evidence="1" key="1">
    <citation type="submission" date="2022-04" db="EMBL/GenBank/DDBJ databases">
        <title>Genome of the entomopathogenic fungus Entomophthora muscae.</title>
        <authorList>
            <person name="Elya C."/>
            <person name="Lovett B.R."/>
            <person name="Lee E."/>
            <person name="Macias A.M."/>
            <person name="Hajek A.E."/>
            <person name="De Bivort B.L."/>
            <person name="Kasson M.T."/>
            <person name="De Fine Licht H.H."/>
            <person name="Stajich J.E."/>
        </authorList>
    </citation>
    <scope>NUCLEOTIDE SEQUENCE</scope>
    <source>
        <strain evidence="1">Berkeley</strain>
    </source>
</reference>
<organism evidence="1 2">
    <name type="scientific">Entomophthora muscae</name>
    <dbReference type="NCBI Taxonomy" id="34485"/>
    <lineage>
        <taxon>Eukaryota</taxon>
        <taxon>Fungi</taxon>
        <taxon>Fungi incertae sedis</taxon>
        <taxon>Zoopagomycota</taxon>
        <taxon>Entomophthoromycotina</taxon>
        <taxon>Entomophthoromycetes</taxon>
        <taxon>Entomophthorales</taxon>
        <taxon>Entomophthoraceae</taxon>
        <taxon>Entomophthora</taxon>
    </lineage>
</organism>
<evidence type="ECO:0000313" key="1">
    <source>
        <dbReference type="EMBL" id="KAJ9054029.1"/>
    </source>
</evidence>
<protein>
    <submittedName>
        <fullName evidence="1">Uncharacterized protein</fullName>
    </submittedName>
</protein>
<sequence>MKPLVTPKPMSTSAAELSLDHTKKLFGIVYITLAGVIDTIVPAASPWSWVGKSMSYLIKLAPILWWALPTQSANCPFPNTSKLADQGWFPDTQAKAEGNVMRYIIYNLIQSQIITRRWDPAVGTLSLSPNVNLMPQNLGVFPTVSEAETLSPSKCPKFYT</sequence>
<evidence type="ECO:0000313" key="2">
    <source>
        <dbReference type="Proteomes" id="UP001165960"/>
    </source>
</evidence>
<dbReference type="Proteomes" id="UP001165960">
    <property type="component" value="Unassembled WGS sequence"/>
</dbReference>
<proteinExistence type="predicted"/>